<feature type="domain" description="Chitin-binding type-2" evidence="1">
    <location>
        <begin position="96"/>
        <end position="150"/>
    </location>
</feature>
<gene>
    <name evidence="2" type="ORF">NBR_LOCUS391</name>
</gene>
<accession>A0A0N4XD27</accession>
<dbReference type="Gene3D" id="2.170.140.10">
    <property type="entry name" value="Chitin binding domain"/>
    <property type="match status" value="1"/>
</dbReference>
<protein>
    <submittedName>
        <fullName evidence="4">Peritrophin-44</fullName>
    </submittedName>
</protein>
<dbReference type="Pfam" id="PF01607">
    <property type="entry name" value="CBM_14"/>
    <property type="match status" value="2"/>
</dbReference>
<name>A0A0N4XD27_NIPBR</name>
<evidence type="ECO:0000313" key="2">
    <source>
        <dbReference type="EMBL" id="VDL62953.1"/>
    </source>
</evidence>
<organism evidence="4">
    <name type="scientific">Nippostrongylus brasiliensis</name>
    <name type="common">Rat hookworm</name>
    <dbReference type="NCBI Taxonomy" id="27835"/>
    <lineage>
        <taxon>Eukaryota</taxon>
        <taxon>Metazoa</taxon>
        <taxon>Ecdysozoa</taxon>
        <taxon>Nematoda</taxon>
        <taxon>Chromadorea</taxon>
        <taxon>Rhabditida</taxon>
        <taxon>Rhabditina</taxon>
        <taxon>Rhabditomorpha</taxon>
        <taxon>Strongyloidea</taxon>
        <taxon>Heligmosomidae</taxon>
        <taxon>Nippostrongylus</taxon>
    </lineage>
</organism>
<reference evidence="2 3" key="2">
    <citation type="submission" date="2018-11" db="EMBL/GenBank/DDBJ databases">
        <authorList>
            <consortium name="Pathogen Informatics"/>
        </authorList>
    </citation>
    <scope>NUCLEOTIDE SEQUENCE [LARGE SCALE GENOMIC DNA]</scope>
</reference>
<dbReference type="AlphaFoldDB" id="A0A0N4XD27"/>
<dbReference type="EMBL" id="UYSL01000148">
    <property type="protein sequence ID" value="VDL62953.1"/>
    <property type="molecule type" value="Genomic_DNA"/>
</dbReference>
<dbReference type="InterPro" id="IPR002557">
    <property type="entry name" value="Chitin-bd_dom"/>
</dbReference>
<dbReference type="PROSITE" id="PS50940">
    <property type="entry name" value="CHIT_BIND_II"/>
    <property type="match status" value="2"/>
</dbReference>
<reference evidence="4" key="1">
    <citation type="submission" date="2017-02" db="UniProtKB">
        <authorList>
            <consortium name="WormBaseParasite"/>
        </authorList>
    </citation>
    <scope>IDENTIFICATION</scope>
</reference>
<sequence>MKCQLNYMCASSEECVPGTSFPINCRDYMYCTGEHYEWRCTSGDSIPSTDCLTYQICQNGTYTTAQCKDMLGYHAIPCSHCFTSSNNHQVDRLTYPGQCSTHDRLPHPQDCTAYYVCEHNNWEYRRCGAGEVFDADHQSCRSGNPWECKSHTEVQCRHGEIIIDPSSSKCNPVVTQCQHGRWVNLQCPVGYRFDETTFNCVLGGCEDVIDAPAPPPPPMPPIENQEGRIPACPPGSVFDRNTRDCVVGQCSTSACVEKSYQPTETCGHYKVCHGGQWIDARCNHGKQFMNGKCTDNDCGPFAIGKS</sequence>
<dbReference type="SUPFAM" id="SSF57625">
    <property type="entry name" value="Invertebrate chitin-binding proteins"/>
    <property type="match status" value="2"/>
</dbReference>
<evidence type="ECO:0000313" key="3">
    <source>
        <dbReference type="Proteomes" id="UP000271162"/>
    </source>
</evidence>
<dbReference type="GO" id="GO:0008061">
    <property type="term" value="F:chitin binding"/>
    <property type="evidence" value="ECO:0007669"/>
    <property type="project" value="InterPro"/>
</dbReference>
<dbReference type="GO" id="GO:0005576">
    <property type="term" value="C:extracellular region"/>
    <property type="evidence" value="ECO:0007669"/>
    <property type="project" value="InterPro"/>
</dbReference>
<evidence type="ECO:0000313" key="4">
    <source>
        <dbReference type="WBParaSite" id="NBR_0000039001-mRNA-1"/>
    </source>
</evidence>
<feature type="domain" description="Chitin-binding type-2" evidence="1">
    <location>
        <begin position="153"/>
        <end position="200"/>
    </location>
</feature>
<dbReference type="OMA" id="CTGKFVQ"/>
<dbReference type="SMART" id="SM00494">
    <property type="entry name" value="ChtBD2"/>
    <property type="match status" value="3"/>
</dbReference>
<dbReference type="STRING" id="27835.A0A0N4XD27"/>
<keyword evidence="3" id="KW-1185">Reference proteome</keyword>
<proteinExistence type="predicted"/>
<evidence type="ECO:0000259" key="1">
    <source>
        <dbReference type="PROSITE" id="PS50940"/>
    </source>
</evidence>
<dbReference type="InterPro" id="IPR036508">
    <property type="entry name" value="Chitin-bd_dom_sf"/>
</dbReference>
<dbReference type="Proteomes" id="UP000271162">
    <property type="component" value="Unassembled WGS sequence"/>
</dbReference>
<dbReference type="WBParaSite" id="NBR_0000039001-mRNA-1">
    <property type="protein sequence ID" value="NBR_0000039001-mRNA-1"/>
    <property type="gene ID" value="NBR_0000039001"/>
</dbReference>